<gene>
    <name evidence="1" type="ORF">QE152_g15557</name>
</gene>
<dbReference type="EMBL" id="JASPKY010000154">
    <property type="protein sequence ID" value="KAK9730016.1"/>
    <property type="molecule type" value="Genomic_DNA"/>
</dbReference>
<dbReference type="AlphaFoldDB" id="A0AAW1L7K9"/>
<protein>
    <submittedName>
        <fullName evidence="1">Uncharacterized protein</fullName>
    </submittedName>
</protein>
<comment type="caution">
    <text evidence="1">The sequence shown here is derived from an EMBL/GenBank/DDBJ whole genome shotgun (WGS) entry which is preliminary data.</text>
</comment>
<reference evidence="1 2" key="1">
    <citation type="journal article" date="2024" name="BMC Genomics">
        <title>De novo assembly and annotation of Popillia japonica's genome with initial clues to its potential as an invasive pest.</title>
        <authorList>
            <person name="Cucini C."/>
            <person name="Boschi S."/>
            <person name="Funari R."/>
            <person name="Cardaioli E."/>
            <person name="Iannotti N."/>
            <person name="Marturano G."/>
            <person name="Paoli F."/>
            <person name="Bruttini M."/>
            <person name="Carapelli A."/>
            <person name="Frati F."/>
            <person name="Nardi F."/>
        </authorList>
    </citation>
    <scope>NUCLEOTIDE SEQUENCE [LARGE SCALE GENOMIC DNA]</scope>
    <source>
        <strain evidence="1">DMR45628</strain>
    </source>
</reference>
<organism evidence="1 2">
    <name type="scientific">Popillia japonica</name>
    <name type="common">Japanese beetle</name>
    <dbReference type="NCBI Taxonomy" id="7064"/>
    <lineage>
        <taxon>Eukaryota</taxon>
        <taxon>Metazoa</taxon>
        <taxon>Ecdysozoa</taxon>
        <taxon>Arthropoda</taxon>
        <taxon>Hexapoda</taxon>
        <taxon>Insecta</taxon>
        <taxon>Pterygota</taxon>
        <taxon>Neoptera</taxon>
        <taxon>Endopterygota</taxon>
        <taxon>Coleoptera</taxon>
        <taxon>Polyphaga</taxon>
        <taxon>Scarabaeiformia</taxon>
        <taxon>Scarabaeidae</taxon>
        <taxon>Rutelinae</taxon>
        <taxon>Popillia</taxon>
    </lineage>
</organism>
<evidence type="ECO:0000313" key="2">
    <source>
        <dbReference type="Proteomes" id="UP001458880"/>
    </source>
</evidence>
<dbReference type="Proteomes" id="UP001458880">
    <property type="component" value="Unassembled WGS sequence"/>
</dbReference>
<name>A0AAW1L7K9_POPJA</name>
<accession>A0AAW1L7K9</accession>
<keyword evidence="2" id="KW-1185">Reference proteome</keyword>
<sequence length="90" mass="9957">MWSHSFQSDHECSMGFSVFVTGAAVDIHECSMGFSVFVTGAAVDIPCNESNIPVEEVEEQSDYIFTATLVNFVSGHYSTTWFRFICDVGT</sequence>
<proteinExistence type="predicted"/>
<evidence type="ECO:0000313" key="1">
    <source>
        <dbReference type="EMBL" id="KAK9730016.1"/>
    </source>
</evidence>